<gene>
    <name evidence="1" type="ORF">ACED24_20105</name>
</gene>
<comment type="caution">
    <text evidence="1">The sequence shown here is derived from an EMBL/GenBank/DDBJ whole genome shotgun (WGS) entry which is preliminary data.</text>
</comment>
<name>A0ABV4LMQ6_9VIBR</name>
<protein>
    <submittedName>
        <fullName evidence="1">HEPN domain-containing protein</fullName>
    </submittedName>
</protein>
<dbReference type="Proteomes" id="UP001569177">
    <property type="component" value="Unassembled WGS sequence"/>
</dbReference>
<reference evidence="1 2" key="1">
    <citation type="submission" date="2024-06" db="EMBL/GenBank/DDBJ databases">
        <authorList>
            <person name="Steensen K."/>
            <person name="Seneca J."/>
            <person name="Bartlau N."/>
            <person name="Yu A.X."/>
            <person name="Polz M.F."/>
        </authorList>
    </citation>
    <scope>NUCLEOTIDE SEQUENCE [LARGE SCALE GENOMIC DNA]</scope>
    <source>
        <strain evidence="1 2">5S240</strain>
    </source>
</reference>
<accession>A0ABV4LMQ6</accession>
<evidence type="ECO:0000313" key="2">
    <source>
        <dbReference type="Proteomes" id="UP001569177"/>
    </source>
</evidence>
<evidence type="ECO:0000313" key="1">
    <source>
        <dbReference type="EMBL" id="MEZ8092367.1"/>
    </source>
</evidence>
<dbReference type="RefSeq" id="WP_017057164.1">
    <property type="nucleotide sequence ID" value="NZ_JBGONX010000041.1"/>
</dbReference>
<dbReference type="EMBL" id="JBGOOJ010000036">
    <property type="protein sequence ID" value="MEZ8092367.1"/>
    <property type="molecule type" value="Genomic_DNA"/>
</dbReference>
<keyword evidence="2" id="KW-1185">Reference proteome</keyword>
<proteinExistence type="predicted"/>
<sequence length="442" mass="51801">MKLEFLVLVKNDDSFCNSKKAFIDFLKVDSLISITGQKLTFKRTQKSKPLITVKFRVETDNIPSNKERYFLIVLENTKEELVGEFSEVGNKIKEICKRINPESTVINVLWDDIGRHYAYLAYPMINDVENVMRKLISKFMLINVGMDWSKETMHPDLAKKIEKFEDEDTHLNDLYKLDFINLSHVLFQKKRDITLDELDRVLAKTSFEDTDKTKILKYVPRSNWEKYFSTLLGENSQSLEQKWELLYKLRNKVAHNRFLTKEDFERVKGLTSQVKEILKVAINKLGEIDLDEEDRELIIHSYQSESPHAHAYLAEKAVAEYYMKSGFEIIAPEFRSSRYMTDFIVKNSNSSIAVEVRSLPLRVLMGSLKMRLEKSIFIIEKYMQEQSIDNGELVIVLRDYPEFSTSSRFLERVQMLRDELNSNVQIKFGAINPESEFELVDL</sequence>
<organism evidence="1 2">
    <name type="scientific">Vibrio kanaloae</name>
    <dbReference type="NCBI Taxonomy" id="170673"/>
    <lineage>
        <taxon>Bacteria</taxon>
        <taxon>Pseudomonadati</taxon>
        <taxon>Pseudomonadota</taxon>
        <taxon>Gammaproteobacteria</taxon>
        <taxon>Vibrionales</taxon>
        <taxon>Vibrionaceae</taxon>
        <taxon>Vibrio</taxon>
    </lineage>
</organism>